<dbReference type="EnsemblMetazoa" id="BGLB001926-RB">
    <property type="protein sequence ID" value="BGLB001926-PB"/>
    <property type="gene ID" value="BGLB001926"/>
</dbReference>
<protein>
    <recommendedName>
        <fullName evidence="8">BHLH domain-containing protein</fullName>
    </recommendedName>
</protein>
<dbReference type="STRING" id="6526.A0A2C9JFV7"/>
<keyword evidence="5" id="KW-0804">Transcription</keyword>
<dbReference type="OrthoDB" id="10001938at2759"/>
<dbReference type="InterPro" id="IPR032660">
    <property type="entry name" value="ATOH8_bHLH"/>
</dbReference>
<feature type="region of interest" description="Disordered" evidence="7">
    <location>
        <begin position="287"/>
        <end position="339"/>
    </location>
</feature>
<dbReference type="InterPro" id="IPR036638">
    <property type="entry name" value="HLH_DNA-bd_sf"/>
</dbReference>
<evidence type="ECO:0000259" key="8">
    <source>
        <dbReference type="PROSITE" id="PS50888"/>
    </source>
</evidence>
<keyword evidence="3" id="KW-0805">Transcription regulation</keyword>
<keyword evidence="6" id="KW-0539">Nucleus</keyword>
<dbReference type="VEuPathDB" id="VectorBase:BGLAX_034665"/>
<dbReference type="PANTHER" id="PTHR19290">
    <property type="entry name" value="BASIC HELIX-LOOP-HELIX PROTEIN NEUROGENIN-RELATED"/>
    <property type="match status" value="1"/>
</dbReference>
<feature type="compositionally biased region" description="Polar residues" evidence="7">
    <location>
        <begin position="46"/>
        <end position="60"/>
    </location>
</feature>
<dbReference type="PROSITE" id="PS50888">
    <property type="entry name" value="BHLH"/>
    <property type="match status" value="1"/>
</dbReference>
<dbReference type="VEuPathDB" id="VectorBase:BGLB001926"/>
<evidence type="ECO:0000256" key="6">
    <source>
        <dbReference type="ARBA" id="ARBA00023242"/>
    </source>
</evidence>
<dbReference type="AlphaFoldDB" id="A0A2C9JFV7"/>
<dbReference type="GO" id="GO:0070888">
    <property type="term" value="F:E-box binding"/>
    <property type="evidence" value="ECO:0007669"/>
    <property type="project" value="TreeGrafter"/>
</dbReference>
<organism evidence="9 10">
    <name type="scientific">Biomphalaria glabrata</name>
    <name type="common">Bloodfluke planorb</name>
    <name type="synonym">Freshwater snail</name>
    <dbReference type="NCBI Taxonomy" id="6526"/>
    <lineage>
        <taxon>Eukaryota</taxon>
        <taxon>Metazoa</taxon>
        <taxon>Spiralia</taxon>
        <taxon>Lophotrochozoa</taxon>
        <taxon>Mollusca</taxon>
        <taxon>Gastropoda</taxon>
        <taxon>Heterobranchia</taxon>
        <taxon>Euthyneura</taxon>
        <taxon>Panpulmonata</taxon>
        <taxon>Hygrophila</taxon>
        <taxon>Lymnaeoidea</taxon>
        <taxon>Planorbidae</taxon>
        <taxon>Biomphalaria</taxon>
    </lineage>
</organism>
<evidence type="ECO:0000256" key="1">
    <source>
        <dbReference type="ARBA" id="ARBA00004324"/>
    </source>
</evidence>
<dbReference type="GO" id="GO:0016607">
    <property type="term" value="C:nuclear speck"/>
    <property type="evidence" value="ECO:0007669"/>
    <property type="project" value="UniProtKB-SubCell"/>
</dbReference>
<dbReference type="Pfam" id="PF00010">
    <property type="entry name" value="HLH"/>
    <property type="match status" value="1"/>
</dbReference>
<dbReference type="GO" id="GO:0046983">
    <property type="term" value="F:protein dimerization activity"/>
    <property type="evidence" value="ECO:0007669"/>
    <property type="project" value="InterPro"/>
</dbReference>
<gene>
    <name evidence="9" type="primary">106057470</name>
</gene>
<dbReference type="GO" id="GO:0009653">
    <property type="term" value="P:anatomical structure morphogenesis"/>
    <property type="evidence" value="ECO:0007669"/>
    <property type="project" value="TreeGrafter"/>
</dbReference>
<proteinExistence type="predicted"/>
<dbReference type="InterPro" id="IPR050359">
    <property type="entry name" value="bHLH_transcription_factors"/>
</dbReference>
<evidence type="ECO:0000256" key="3">
    <source>
        <dbReference type="ARBA" id="ARBA00023015"/>
    </source>
</evidence>
<evidence type="ECO:0000256" key="4">
    <source>
        <dbReference type="ARBA" id="ARBA00023125"/>
    </source>
</evidence>
<dbReference type="GO" id="GO:0045944">
    <property type="term" value="P:positive regulation of transcription by RNA polymerase II"/>
    <property type="evidence" value="ECO:0007669"/>
    <property type="project" value="TreeGrafter"/>
</dbReference>
<keyword evidence="4" id="KW-0238">DNA-binding</keyword>
<evidence type="ECO:0000256" key="5">
    <source>
        <dbReference type="ARBA" id="ARBA00023163"/>
    </source>
</evidence>
<dbReference type="Proteomes" id="UP000076420">
    <property type="component" value="Unassembled WGS sequence"/>
</dbReference>
<evidence type="ECO:0000313" key="9">
    <source>
        <dbReference type="EnsemblMetazoa" id="BGLB001926-PB"/>
    </source>
</evidence>
<feature type="compositionally biased region" description="Basic and acidic residues" evidence="7">
    <location>
        <begin position="92"/>
        <end position="104"/>
    </location>
</feature>
<dbReference type="SUPFAM" id="SSF47459">
    <property type="entry name" value="HLH, helix-loop-helix DNA-binding domain"/>
    <property type="match status" value="1"/>
</dbReference>
<dbReference type="GO" id="GO:0005737">
    <property type="term" value="C:cytoplasm"/>
    <property type="evidence" value="ECO:0007669"/>
    <property type="project" value="UniProtKB-SubCell"/>
</dbReference>
<dbReference type="SMART" id="SM00353">
    <property type="entry name" value="HLH"/>
    <property type="match status" value="1"/>
</dbReference>
<dbReference type="GO" id="GO:0003700">
    <property type="term" value="F:DNA-binding transcription factor activity"/>
    <property type="evidence" value="ECO:0007669"/>
    <property type="project" value="InterPro"/>
</dbReference>
<comment type="subcellular location">
    <subcellularLocation>
        <location evidence="2">Cytoplasm</location>
    </subcellularLocation>
    <subcellularLocation>
        <location evidence="1">Nucleus speckle</location>
    </subcellularLocation>
</comment>
<sequence>MVTTMASVQLVKNHQPHHHGHYHPPHHLALLRPASPMSMTLDYSLANTSQSSEGDAQSGSLRDLSPPLSASGSEERDRHSCSETPLKKNKRKLSEPKKRADTVEKSPSPKNIKSGPSDKGSRNKTDLPTIKKSKSRKVINGCAKKSFSWSAAKQSVDRSETTSSSSENETSKNSEGASISQILQPIFHGHSPAALGFIPGLYFPGTPYPHSALQSSFSTLPLQLQHTYLAAAAAQATANSTSPQLSSHAGAMVESDRSLQSKCNPSGPSSSFTSSIAALQPSTAQCASSSKTSASMHEDDDDASSSRAQSPEDLSISGKLSRKHRKNYKNMTRERRVEANARERTRVHTISAAFDALRHAVPSYSHNQKLSKLAILRIACSYIMSLARLADLDYTSSSEHIGTPLTFAQCVDMCTNTIQTEGRARRRH</sequence>
<dbReference type="KEGG" id="bgt:106057470"/>
<feature type="domain" description="BHLH" evidence="8">
    <location>
        <begin position="334"/>
        <end position="386"/>
    </location>
</feature>
<feature type="compositionally biased region" description="Low complexity" evidence="7">
    <location>
        <begin position="161"/>
        <end position="175"/>
    </location>
</feature>
<name>A0A2C9JFV7_BIOGL</name>
<evidence type="ECO:0000256" key="7">
    <source>
        <dbReference type="SAM" id="MobiDB-lite"/>
    </source>
</evidence>
<dbReference type="Gene3D" id="4.10.280.10">
    <property type="entry name" value="Helix-loop-helix DNA-binding domain"/>
    <property type="match status" value="1"/>
</dbReference>
<dbReference type="PANTHER" id="PTHR19290:SF102">
    <property type="entry name" value="TRANSCRIPTION FACTOR ATOH8"/>
    <property type="match status" value="1"/>
</dbReference>
<feature type="region of interest" description="Disordered" evidence="7">
    <location>
        <begin position="241"/>
        <end position="275"/>
    </location>
</feature>
<dbReference type="FunFam" id="4.10.280.10:FF:000052">
    <property type="entry name" value="Protein atonal homolog 8"/>
    <property type="match status" value="1"/>
</dbReference>
<dbReference type="CDD" id="cd11421">
    <property type="entry name" value="bHLH_TS_ATOH8"/>
    <property type="match status" value="1"/>
</dbReference>
<feature type="compositionally biased region" description="Low complexity" evidence="7">
    <location>
        <begin position="266"/>
        <end position="275"/>
    </location>
</feature>
<feature type="region of interest" description="Disordered" evidence="7">
    <location>
        <begin position="153"/>
        <end position="177"/>
    </location>
</feature>
<reference evidence="9" key="1">
    <citation type="submission" date="2020-05" db="UniProtKB">
        <authorList>
            <consortium name="EnsemblMetazoa"/>
        </authorList>
    </citation>
    <scope>IDENTIFICATION</scope>
    <source>
        <strain evidence="9">BB02</strain>
    </source>
</reference>
<evidence type="ECO:0000256" key="2">
    <source>
        <dbReference type="ARBA" id="ARBA00004496"/>
    </source>
</evidence>
<accession>A0A2C9JFV7</accession>
<evidence type="ECO:0000313" key="10">
    <source>
        <dbReference type="Proteomes" id="UP000076420"/>
    </source>
</evidence>
<dbReference type="InterPro" id="IPR011598">
    <property type="entry name" value="bHLH_dom"/>
</dbReference>
<feature type="region of interest" description="Disordered" evidence="7">
    <location>
        <begin position="46"/>
        <end position="136"/>
    </location>
</feature>